<dbReference type="Pfam" id="PF02275">
    <property type="entry name" value="CBAH"/>
    <property type="match status" value="1"/>
</dbReference>
<keyword evidence="2 5" id="KW-0378">Hydrolase</keyword>
<dbReference type="Proteomes" id="UP000809621">
    <property type="component" value="Unassembled WGS sequence"/>
</dbReference>
<comment type="caution">
    <text evidence="5">The sequence shown here is derived from an EMBL/GenBank/DDBJ whole genome shotgun (WGS) entry which is preliminary data.</text>
</comment>
<dbReference type="InterPro" id="IPR029132">
    <property type="entry name" value="CBAH/NAAA_C"/>
</dbReference>
<evidence type="ECO:0000313" key="5">
    <source>
        <dbReference type="EMBL" id="MBM7037206.1"/>
    </source>
</evidence>
<dbReference type="SUPFAM" id="SSF56235">
    <property type="entry name" value="N-terminal nucleophile aminohydrolases (Ntn hydrolases)"/>
    <property type="match status" value="1"/>
</dbReference>
<dbReference type="RefSeq" id="WP_205158757.1">
    <property type="nucleotide sequence ID" value="NZ_JAFEUM010000004.1"/>
</dbReference>
<evidence type="ECO:0000259" key="4">
    <source>
        <dbReference type="Pfam" id="PF02275"/>
    </source>
</evidence>
<dbReference type="InterPro" id="IPR029055">
    <property type="entry name" value="Ntn_hydrolases_N"/>
</dbReference>
<evidence type="ECO:0000313" key="6">
    <source>
        <dbReference type="Proteomes" id="UP000809621"/>
    </source>
</evidence>
<proteinExistence type="inferred from homology"/>
<feature type="signal peptide" evidence="3">
    <location>
        <begin position="1"/>
        <end position="26"/>
    </location>
</feature>
<keyword evidence="6" id="KW-1185">Reference proteome</keyword>
<dbReference type="GO" id="GO:0016787">
    <property type="term" value="F:hydrolase activity"/>
    <property type="evidence" value="ECO:0007669"/>
    <property type="project" value="UniProtKB-KW"/>
</dbReference>
<comment type="similarity">
    <text evidence="1">Belongs to the peptidase C59 family.</text>
</comment>
<sequence length="358" mass="39286">MKTFKLNKIATIAALSMASIAGVADACSRITLDTPHGVSTVRSLDWGVQLGNVAQVNPVGLERSSEAPSYEKSMKWTTKYHSVAQTEWEVFHGVASDAINSEGLGTSLLYMYDSAEFIKDYKDTGAPAVSFLELVSYVNETYASVDEVVKAFEANEFQIAWKDGLHGVQHGLHLSVQDKTGDIALFQLNKGGEMVVHRGDVASDLRVMANAPLQQEHRDYVSRVDLNNLEATSIPSSISSKDRNLRGLFNTMHVGFSSDASWAQTRGKLLSTYNAGNLVPQDLIDPVNGETYATWTQFVYNHENGDFLFTNYDTREQIGYNFNDTTSFTEPMCADTVALASQGLNTATFSVCEQVVGQ</sequence>
<dbReference type="Gene3D" id="3.60.60.10">
    <property type="entry name" value="Penicillin V Acylase, Chain A"/>
    <property type="match status" value="1"/>
</dbReference>
<feature type="domain" description="Choloylglycine hydrolase/NAAA C-terminal" evidence="4">
    <location>
        <begin position="27"/>
        <end position="225"/>
    </location>
</feature>
<feature type="chain" id="PRO_5046659278" evidence="3">
    <location>
        <begin position="27"/>
        <end position="358"/>
    </location>
</feature>
<dbReference type="InterPro" id="IPR052193">
    <property type="entry name" value="Peptidase_C59"/>
</dbReference>
<dbReference type="PANTHER" id="PTHR35527">
    <property type="entry name" value="CHOLOYLGLYCINE HYDROLASE"/>
    <property type="match status" value="1"/>
</dbReference>
<gene>
    <name evidence="5" type="ORF">JQC93_12395</name>
</gene>
<keyword evidence="3" id="KW-0732">Signal</keyword>
<evidence type="ECO:0000256" key="1">
    <source>
        <dbReference type="ARBA" id="ARBA00006625"/>
    </source>
</evidence>
<evidence type="ECO:0000256" key="2">
    <source>
        <dbReference type="ARBA" id="ARBA00022801"/>
    </source>
</evidence>
<dbReference type="PANTHER" id="PTHR35527:SF2">
    <property type="entry name" value="HYDROLASE"/>
    <property type="match status" value="1"/>
</dbReference>
<accession>A0ABS2HKJ6</accession>
<organism evidence="5 6">
    <name type="scientific">Vibrio ulleungensis</name>
    <dbReference type="NCBI Taxonomy" id="2807619"/>
    <lineage>
        <taxon>Bacteria</taxon>
        <taxon>Pseudomonadati</taxon>
        <taxon>Pseudomonadota</taxon>
        <taxon>Gammaproteobacteria</taxon>
        <taxon>Vibrionales</taxon>
        <taxon>Vibrionaceae</taxon>
        <taxon>Vibrio</taxon>
    </lineage>
</organism>
<protein>
    <submittedName>
        <fullName evidence="5">Linear amide C-N hydrolase</fullName>
    </submittedName>
</protein>
<evidence type="ECO:0000256" key="3">
    <source>
        <dbReference type="SAM" id="SignalP"/>
    </source>
</evidence>
<reference evidence="5 6" key="1">
    <citation type="submission" date="2021-02" db="EMBL/GenBank/DDBJ databases">
        <authorList>
            <person name="Park J.-S."/>
        </authorList>
    </citation>
    <scope>NUCLEOTIDE SEQUENCE [LARGE SCALE GENOMIC DNA]</scope>
    <source>
        <strain evidence="5 6">188UL20-2</strain>
    </source>
</reference>
<name>A0ABS2HKJ6_9VIBR</name>
<dbReference type="EMBL" id="JAFEUM010000004">
    <property type="protein sequence ID" value="MBM7037206.1"/>
    <property type="molecule type" value="Genomic_DNA"/>
</dbReference>